<dbReference type="Proteomes" id="UP000283387">
    <property type="component" value="Unassembled WGS sequence"/>
</dbReference>
<reference evidence="9 10" key="1">
    <citation type="submission" date="2018-09" db="EMBL/GenBank/DDBJ databases">
        <title>Genomic Encyclopedia of Archaeal and Bacterial Type Strains, Phase II (KMG-II): from individual species to whole genera.</title>
        <authorList>
            <person name="Goeker M."/>
        </authorList>
    </citation>
    <scope>NUCLEOTIDE SEQUENCE [LARGE SCALE GENOMIC DNA]</scope>
    <source>
        <strain evidence="9 10">DSM 27148</strain>
    </source>
</reference>
<dbReference type="AlphaFoldDB" id="A0A419WAX8"/>
<keyword evidence="7" id="KW-0998">Cell outer membrane</keyword>
<dbReference type="RefSeq" id="WP_120273815.1">
    <property type="nucleotide sequence ID" value="NZ_RAPN01000001.1"/>
</dbReference>
<dbReference type="OrthoDB" id="9811587at2"/>
<evidence type="ECO:0000256" key="6">
    <source>
        <dbReference type="ARBA" id="ARBA00023136"/>
    </source>
</evidence>
<evidence type="ECO:0000313" key="10">
    <source>
        <dbReference type="Proteomes" id="UP000283387"/>
    </source>
</evidence>
<dbReference type="GO" id="GO:0015288">
    <property type="term" value="F:porin activity"/>
    <property type="evidence" value="ECO:0007669"/>
    <property type="project" value="TreeGrafter"/>
</dbReference>
<comment type="similarity">
    <text evidence="2">Belongs to the outer membrane factor (OMF) (TC 1.B.17) family.</text>
</comment>
<keyword evidence="3" id="KW-0813">Transport</keyword>
<dbReference type="PANTHER" id="PTHR30026">
    <property type="entry name" value="OUTER MEMBRANE PROTEIN TOLC"/>
    <property type="match status" value="1"/>
</dbReference>
<evidence type="ECO:0000256" key="3">
    <source>
        <dbReference type="ARBA" id="ARBA00022448"/>
    </source>
</evidence>
<feature type="signal peptide" evidence="8">
    <location>
        <begin position="1"/>
        <end position="21"/>
    </location>
</feature>
<organism evidence="9 10">
    <name type="scientific">Mangrovibacterium diazotrophicum</name>
    <dbReference type="NCBI Taxonomy" id="1261403"/>
    <lineage>
        <taxon>Bacteria</taxon>
        <taxon>Pseudomonadati</taxon>
        <taxon>Bacteroidota</taxon>
        <taxon>Bacteroidia</taxon>
        <taxon>Marinilabiliales</taxon>
        <taxon>Prolixibacteraceae</taxon>
        <taxon>Mangrovibacterium</taxon>
    </lineage>
</organism>
<dbReference type="InterPro" id="IPR051906">
    <property type="entry name" value="TolC-like"/>
</dbReference>
<keyword evidence="5" id="KW-0812">Transmembrane</keyword>
<dbReference type="GO" id="GO:1990281">
    <property type="term" value="C:efflux pump complex"/>
    <property type="evidence" value="ECO:0007669"/>
    <property type="project" value="TreeGrafter"/>
</dbReference>
<evidence type="ECO:0000256" key="7">
    <source>
        <dbReference type="ARBA" id="ARBA00023237"/>
    </source>
</evidence>
<protein>
    <submittedName>
        <fullName evidence="9">Outer membrane protein</fullName>
    </submittedName>
</protein>
<comment type="subcellular location">
    <subcellularLocation>
        <location evidence="1">Cell outer membrane</location>
    </subcellularLocation>
</comment>
<feature type="chain" id="PRO_5019582203" evidence="8">
    <location>
        <begin position="22"/>
        <end position="438"/>
    </location>
</feature>
<evidence type="ECO:0000256" key="8">
    <source>
        <dbReference type="SAM" id="SignalP"/>
    </source>
</evidence>
<keyword evidence="8" id="KW-0732">Signal</keyword>
<evidence type="ECO:0000256" key="5">
    <source>
        <dbReference type="ARBA" id="ARBA00022692"/>
    </source>
</evidence>
<comment type="caution">
    <text evidence="9">The sequence shown here is derived from an EMBL/GenBank/DDBJ whole genome shotgun (WGS) entry which is preliminary data.</text>
</comment>
<evidence type="ECO:0000313" key="9">
    <source>
        <dbReference type="EMBL" id="RKD92625.1"/>
    </source>
</evidence>
<dbReference type="Pfam" id="PF02321">
    <property type="entry name" value="OEP"/>
    <property type="match status" value="2"/>
</dbReference>
<dbReference type="PANTHER" id="PTHR30026:SF20">
    <property type="entry name" value="OUTER MEMBRANE PROTEIN TOLC"/>
    <property type="match status" value="1"/>
</dbReference>
<dbReference type="Gene3D" id="1.20.1600.10">
    <property type="entry name" value="Outer membrane efflux proteins (OEP)"/>
    <property type="match status" value="1"/>
</dbReference>
<name>A0A419WAX8_9BACT</name>
<proteinExistence type="inferred from homology"/>
<accession>A0A419WAX8</accession>
<dbReference type="GO" id="GO:0009279">
    <property type="term" value="C:cell outer membrane"/>
    <property type="evidence" value="ECO:0007669"/>
    <property type="project" value="UniProtKB-SubCell"/>
</dbReference>
<keyword evidence="6" id="KW-0472">Membrane</keyword>
<evidence type="ECO:0000256" key="2">
    <source>
        <dbReference type="ARBA" id="ARBA00007613"/>
    </source>
</evidence>
<dbReference type="SUPFAM" id="SSF56954">
    <property type="entry name" value="Outer membrane efflux proteins (OEP)"/>
    <property type="match status" value="1"/>
</dbReference>
<dbReference type="GO" id="GO:0015562">
    <property type="term" value="F:efflux transmembrane transporter activity"/>
    <property type="evidence" value="ECO:0007669"/>
    <property type="project" value="InterPro"/>
</dbReference>
<evidence type="ECO:0000256" key="4">
    <source>
        <dbReference type="ARBA" id="ARBA00022452"/>
    </source>
</evidence>
<gene>
    <name evidence="9" type="ORF">BC643_3000</name>
</gene>
<sequence length="438" mass="49052">MKLINQLIIAVLLLVSVGAQAQESWDLQKCIDYALENNIQVKQQQINTNYYDNLSKQARNNRLPGLSGSISQTYNFKNSQNSTGSYQSGDIHQVGASLDASLTLWNGFKLNNTVKQADFSLQARLQDLQKAKDDLMLNIAAAYLEILFADELIQVDKDQIAVTKSQVDRTGKLVKAGSLAKGSLLEIEAQLASEELNLVEAENSQQLAYLNLYQMLELPATESFVVEKPYLPVVRANSSVINSMDVYRKAVQTRPEVKSAEFDLQASQKSVAIAKGQLYPSLALGANYSTYYYNIYEGSLFSQFKEQARPSVGLYLSIPIFGKLQARTDISNANIDVLSRELDVQNTKNVLRKEIETAYTNAVASLKKYMASTKAVESMQEAFRYTEEKFNVGMVNSVEYNQAKNNLTKAQSDLAQAKYEYIFRTKILDFYNGIPIQL</sequence>
<keyword evidence="10" id="KW-1185">Reference proteome</keyword>
<dbReference type="InterPro" id="IPR003423">
    <property type="entry name" value="OMP_efflux"/>
</dbReference>
<keyword evidence="4" id="KW-1134">Transmembrane beta strand</keyword>
<evidence type="ECO:0000256" key="1">
    <source>
        <dbReference type="ARBA" id="ARBA00004442"/>
    </source>
</evidence>
<dbReference type="EMBL" id="RAPN01000001">
    <property type="protein sequence ID" value="RKD92625.1"/>
    <property type="molecule type" value="Genomic_DNA"/>
</dbReference>